<dbReference type="EMBL" id="CAJPWZ010000458">
    <property type="protein sequence ID" value="CAG2192959.1"/>
    <property type="molecule type" value="Genomic_DNA"/>
</dbReference>
<dbReference type="Proteomes" id="UP000683360">
    <property type="component" value="Unassembled WGS sequence"/>
</dbReference>
<feature type="chain" id="PRO_5035882710" evidence="4">
    <location>
        <begin position="21"/>
        <end position="253"/>
    </location>
</feature>
<dbReference type="PANTHER" id="PTHR22923:SF116">
    <property type="entry name" value="C1Q DOMAIN-CONTAINING PROTEIN"/>
    <property type="match status" value="1"/>
</dbReference>
<dbReference type="PROSITE" id="PS50871">
    <property type="entry name" value="C1Q"/>
    <property type="match status" value="1"/>
</dbReference>
<name>A0A8S3QAB1_MYTED</name>
<dbReference type="Pfam" id="PF00386">
    <property type="entry name" value="C1q"/>
    <property type="match status" value="1"/>
</dbReference>
<dbReference type="InterPro" id="IPR050822">
    <property type="entry name" value="Cerebellin_Synaptic_Org"/>
</dbReference>
<dbReference type="OrthoDB" id="10070467at2759"/>
<feature type="domain" description="C1q" evidence="5">
    <location>
        <begin position="113"/>
        <end position="253"/>
    </location>
</feature>
<keyword evidence="3 4" id="KW-0732">Signal</keyword>
<dbReference type="GO" id="GO:0005576">
    <property type="term" value="C:extracellular region"/>
    <property type="evidence" value="ECO:0007669"/>
    <property type="project" value="UniProtKB-SubCell"/>
</dbReference>
<dbReference type="InterPro" id="IPR001073">
    <property type="entry name" value="C1q_dom"/>
</dbReference>
<dbReference type="InterPro" id="IPR008983">
    <property type="entry name" value="Tumour_necrosis_fac-like_dom"/>
</dbReference>
<evidence type="ECO:0000256" key="1">
    <source>
        <dbReference type="ARBA" id="ARBA00004613"/>
    </source>
</evidence>
<dbReference type="AlphaFoldDB" id="A0A8S3QAB1"/>
<evidence type="ECO:0000313" key="6">
    <source>
        <dbReference type="EMBL" id="CAG2192959.1"/>
    </source>
</evidence>
<keyword evidence="2" id="KW-0964">Secreted</keyword>
<dbReference type="PRINTS" id="PR00007">
    <property type="entry name" value="COMPLEMNTC1Q"/>
</dbReference>
<keyword evidence="7" id="KW-1185">Reference proteome</keyword>
<evidence type="ECO:0000256" key="3">
    <source>
        <dbReference type="ARBA" id="ARBA00022729"/>
    </source>
</evidence>
<dbReference type="SMART" id="SM00110">
    <property type="entry name" value="C1Q"/>
    <property type="match status" value="1"/>
</dbReference>
<dbReference type="PANTHER" id="PTHR22923">
    <property type="entry name" value="CEREBELLIN-RELATED"/>
    <property type="match status" value="1"/>
</dbReference>
<comment type="subcellular location">
    <subcellularLocation>
        <location evidence="1">Secreted</location>
    </subcellularLocation>
</comment>
<accession>A0A8S3QAB1</accession>
<feature type="signal peptide" evidence="4">
    <location>
        <begin position="1"/>
        <end position="20"/>
    </location>
</feature>
<evidence type="ECO:0000313" key="7">
    <source>
        <dbReference type="Proteomes" id="UP000683360"/>
    </source>
</evidence>
<sequence length="253" mass="27905">MDLNVLCLIFAQVFVTCVFAISENSDVHSKILLIEKTIEAQGIEIAGLRGTVKIQQIEINRLNEMVKNLQEVNKHDKEIQIGAFQTNENNLETKNGGKVDLNVTDSPQDAKGYTGIDNNLDDKPRLSTSEQNIGKHHPIVFDHVILNVGTGYNKHSGTFTAPTSGIYVFTFTLFPSRGGSMAVNIFKNSEVIAQSYTQMRTDTFSATTPIAVIDMNVGDIVFVRSSSTYQPHGDVYSDVNLKSSFAGWKIAEL</sequence>
<evidence type="ECO:0000256" key="4">
    <source>
        <dbReference type="SAM" id="SignalP"/>
    </source>
</evidence>
<dbReference type="SUPFAM" id="SSF49842">
    <property type="entry name" value="TNF-like"/>
    <property type="match status" value="1"/>
</dbReference>
<evidence type="ECO:0000259" key="5">
    <source>
        <dbReference type="PROSITE" id="PS50871"/>
    </source>
</evidence>
<proteinExistence type="predicted"/>
<evidence type="ECO:0000256" key="2">
    <source>
        <dbReference type="ARBA" id="ARBA00022525"/>
    </source>
</evidence>
<comment type="caution">
    <text evidence="6">The sequence shown here is derived from an EMBL/GenBank/DDBJ whole genome shotgun (WGS) entry which is preliminary data.</text>
</comment>
<gene>
    <name evidence="6" type="ORF">MEDL_8158</name>
</gene>
<protein>
    <submittedName>
        <fullName evidence="6">C1QL</fullName>
    </submittedName>
</protein>
<dbReference type="Gene3D" id="2.60.120.40">
    <property type="match status" value="1"/>
</dbReference>
<reference evidence="6" key="1">
    <citation type="submission" date="2021-03" db="EMBL/GenBank/DDBJ databases">
        <authorList>
            <person name="Bekaert M."/>
        </authorList>
    </citation>
    <scope>NUCLEOTIDE SEQUENCE</scope>
</reference>
<organism evidence="6 7">
    <name type="scientific">Mytilus edulis</name>
    <name type="common">Blue mussel</name>
    <dbReference type="NCBI Taxonomy" id="6550"/>
    <lineage>
        <taxon>Eukaryota</taxon>
        <taxon>Metazoa</taxon>
        <taxon>Spiralia</taxon>
        <taxon>Lophotrochozoa</taxon>
        <taxon>Mollusca</taxon>
        <taxon>Bivalvia</taxon>
        <taxon>Autobranchia</taxon>
        <taxon>Pteriomorphia</taxon>
        <taxon>Mytilida</taxon>
        <taxon>Mytiloidea</taxon>
        <taxon>Mytilidae</taxon>
        <taxon>Mytilinae</taxon>
        <taxon>Mytilus</taxon>
    </lineage>
</organism>